<comment type="caution">
    <text evidence="2">The sequence shown here is derived from an EMBL/GenBank/DDBJ whole genome shotgun (WGS) entry which is preliminary data.</text>
</comment>
<sequence length="159" mass="18632">MGNNDAFVLILVVIVLAIWLWKRFSRWLHTPMKIKLPVPDETEWAVSPEGEAAALLKEAGYEVISGKYKIPIYVEMDRQEFSSRYFIDYFARQGHEVFVVKVARDRQPVQWTGSGIRDKLLPYFLLFEEVSGVLYVDLKERKVRRIRIVLDLEARENEA</sequence>
<keyword evidence="3" id="KW-1185">Reference proteome</keyword>
<dbReference type="Proteomes" id="UP001310386">
    <property type="component" value="Unassembled WGS sequence"/>
</dbReference>
<name>A0ABU5ZIB9_9BACL</name>
<evidence type="ECO:0000313" key="3">
    <source>
        <dbReference type="Proteomes" id="UP001310386"/>
    </source>
</evidence>
<evidence type="ECO:0000256" key="1">
    <source>
        <dbReference type="SAM" id="Phobius"/>
    </source>
</evidence>
<evidence type="ECO:0000313" key="2">
    <source>
        <dbReference type="EMBL" id="MEB3101431.1"/>
    </source>
</evidence>
<protein>
    <recommendedName>
        <fullName evidence="4">DUF2726 domain-containing protein</fullName>
    </recommendedName>
</protein>
<organism evidence="2 3">
    <name type="scientific">Ferviditalea candida</name>
    <dbReference type="NCBI Taxonomy" id="3108399"/>
    <lineage>
        <taxon>Bacteria</taxon>
        <taxon>Bacillati</taxon>
        <taxon>Bacillota</taxon>
        <taxon>Bacilli</taxon>
        <taxon>Bacillales</taxon>
        <taxon>Paenibacillaceae</taxon>
        <taxon>Ferviditalea</taxon>
    </lineage>
</organism>
<keyword evidence="1" id="KW-0472">Membrane</keyword>
<dbReference type="EMBL" id="JAYJLD010000008">
    <property type="protein sequence ID" value="MEB3101431.1"/>
    <property type="molecule type" value="Genomic_DNA"/>
</dbReference>
<dbReference type="RefSeq" id="WP_371753551.1">
    <property type="nucleotide sequence ID" value="NZ_JAYJLD010000008.1"/>
</dbReference>
<accession>A0ABU5ZIB9</accession>
<reference evidence="2" key="1">
    <citation type="submission" date="2023-12" db="EMBL/GenBank/DDBJ databases">
        <title>Fervidustalea candida gen. nov., sp. nov., a novel member of the family Paenibacillaceae isolated from a geothermal area.</title>
        <authorList>
            <person name="Li W.-J."/>
            <person name="Jiao J.-Y."/>
            <person name="Chen Y."/>
        </authorList>
    </citation>
    <scope>NUCLEOTIDE SEQUENCE</scope>
    <source>
        <strain evidence="2">SYSU GA230002</strain>
    </source>
</reference>
<keyword evidence="1" id="KW-1133">Transmembrane helix</keyword>
<evidence type="ECO:0008006" key="4">
    <source>
        <dbReference type="Google" id="ProtNLM"/>
    </source>
</evidence>
<keyword evidence="1" id="KW-0812">Transmembrane</keyword>
<proteinExistence type="predicted"/>
<gene>
    <name evidence="2" type="ORF">VF724_07105</name>
</gene>
<feature type="transmembrane region" description="Helical" evidence="1">
    <location>
        <begin position="6"/>
        <end position="24"/>
    </location>
</feature>